<keyword evidence="2" id="KW-1185">Reference proteome</keyword>
<evidence type="ECO:0000313" key="2">
    <source>
        <dbReference type="Proteomes" id="UP000646749"/>
    </source>
</evidence>
<comment type="caution">
    <text evidence="1">The sequence shown here is derived from an EMBL/GenBank/DDBJ whole genome shotgun (WGS) entry which is preliminary data.</text>
</comment>
<organism evidence="1 2">
    <name type="scientific">Plantactinospora endophytica</name>
    <dbReference type="NCBI Taxonomy" id="673535"/>
    <lineage>
        <taxon>Bacteria</taxon>
        <taxon>Bacillati</taxon>
        <taxon>Actinomycetota</taxon>
        <taxon>Actinomycetes</taxon>
        <taxon>Micromonosporales</taxon>
        <taxon>Micromonosporaceae</taxon>
        <taxon>Plantactinospora</taxon>
    </lineage>
</organism>
<gene>
    <name evidence="1" type="ORF">Pen02_80830</name>
</gene>
<evidence type="ECO:0000313" key="1">
    <source>
        <dbReference type="EMBL" id="GIG93147.1"/>
    </source>
</evidence>
<accession>A0ABQ4EEJ3</accession>
<name>A0ABQ4EEJ3_9ACTN</name>
<sequence length="112" mass="12849">MSAPRSCRDLTRLIDTAERRGFSRKAKHVRLDEASTYGLLAYLYEATPEPSWMCLVIQVDGGLTQAAYRPEISFGRLDVALADFATMRRAKRPERDQMLHWMAWLAYGAPKR</sequence>
<reference evidence="1 2" key="1">
    <citation type="submission" date="2021-01" db="EMBL/GenBank/DDBJ databases">
        <title>Whole genome shotgun sequence of Plantactinospora endophytica NBRC 110450.</title>
        <authorList>
            <person name="Komaki H."/>
            <person name="Tamura T."/>
        </authorList>
    </citation>
    <scope>NUCLEOTIDE SEQUENCE [LARGE SCALE GENOMIC DNA]</scope>
    <source>
        <strain evidence="1 2">NBRC 110450</strain>
    </source>
</reference>
<proteinExistence type="predicted"/>
<dbReference type="Proteomes" id="UP000646749">
    <property type="component" value="Unassembled WGS sequence"/>
</dbReference>
<dbReference type="EMBL" id="BONW01000051">
    <property type="protein sequence ID" value="GIG93147.1"/>
    <property type="molecule type" value="Genomic_DNA"/>
</dbReference>
<protein>
    <submittedName>
        <fullName evidence="1">Uncharacterized protein</fullName>
    </submittedName>
</protein>